<dbReference type="AlphaFoldDB" id="A0A7D9EG19"/>
<proteinExistence type="predicted"/>
<sequence>MAEVERANNSKNSNKNKKTAFVFSDEEVEMLISEWGKRDVLINRNRLVKKNELAKKRPVEPVAKVQMMFGTNDFNSLHFLRDNITARKTISTISIRSSSTSPVPPDEDCNLDVIWFEAENSETTFGIDLVQQLDTAPMALSTPPSQAKRKRNAKEISVEDDQSSTVLFERAAAENPHAASISR</sequence>
<comment type="caution">
    <text evidence="1">The sequence shown here is derived from an EMBL/GenBank/DDBJ whole genome shotgun (WGS) entry which is preliminary data.</text>
</comment>
<dbReference type="EMBL" id="CACRXK020006517">
    <property type="protein sequence ID" value="CAB4009623.1"/>
    <property type="molecule type" value="Genomic_DNA"/>
</dbReference>
<dbReference type="Proteomes" id="UP001152795">
    <property type="component" value="Unassembled WGS sequence"/>
</dbReference>
<organism evidence="1 2">
    <name type="scientific">Paramuricea clavata</name>
    <name type="common">Red gorgonian</name>
    <name type="synonym">Violescent sea-whip</name>
    <dbReference type="NCBI Taxonomy" id="317549"/>
    <lineage>
        <taxon>Eukaryota</taxon>
        <taxon>Metazoa</taxon>
        <taxon>Cnidaria</taxon>
        <taxon>Anthozoa</taxon>
        <taxon>Octocorallia</taxon>
        <taxon>Malacalcyonacea</taxon>
        <taxon>Plexauridae</taxon>
        <taxon>Paramuricea</taxon>
    </lineage>
</organism>
<name>A0A7D9EG19_PARCT</name>
<gene>
    <name evidence="1" type="ORF">PACLA_8A025128</name>
</gene>
<evidence type="ECO:0000313" key="1">
    <source>
        <dbReference type="EMBL" id="CAB4009623.1"/>
    </source>
</evidence>
<evidence type="ECO:0000313" key="2">
    <source>
        <dbReference type="Proteomes" id="UP001152795"/>
    </source>
</evidence>
<keyword evidence="2" id="KW-1185">Reference proteome</keyword>
<reference evidence="1" key="1">
    <citation type="submission" date="2020-04" db="EMBL/GenBank/DDBJ databases">
        <authorList>
            <person name="Alioto T."/>
            <person name="Alioto T."/>
            <person name="Gomez Garrido J."/>
        </authorList>
    </citation>
    <scope>NUCLEOTIDE SEQUENCE</scope>
    <source>
        <strain evidence="1">A484AB</strain>
    </source>
</reference>
<protein>
    <submittedName>
        <fullName evidence="1">Uncharacterized protein</fullName>
    </submittedName>
</protein>
<accession>A0A7D9EG19</accession>